<dbReference type="eggNOG" id="ENOG5032GXS">
    <property type="taxonomic scope" value="Bacteria"/>
</dbReference>
<dbReference type="AlphaFoldDB" id="A0A1I2NVF4"/>
<reference evidence="1 2" key="1">
    <citation type="submission" date="2016-10" db="EMBL/GenBank/DDBJ databases">
        <authorList>
            <person name="de Groot N.N."/>
        </authorList>
    </citation>
    <scope>NUCLEOTIDE SEQUENCE [LARGE SCALE GENOMIC DNA]</scope>
    <source>
        <strain evidence="1 2">NLAE-zl-G419</strain>
    </source>
</reference>
<proteinExistence type="predicted"/>
<name>A0A1I2NVF4_9CLOT</name>
<dbReference type="STRING" id="1529.SAMN04487885_12328"/>
<evidence type="ECO:0000313" key="1">
    <source>
        <dbReference type="EMBL" id="SFG05446.1"/>
    </source>
</evidence>
<evidence type="ECO:0000313" key="2">
    <source>
        <dbReference type="Proteomes" id="UP000182135"/>
    </source>
</evidence>
<dbReference type="RefSeq" id="WP_027639391.1">
    <property type="nucleotide sequence ID" value="NZ_FOOE01000023.1"/>
</dbReference>
<dbReference type="Gene3D" id="2.60.40.3940">
    <property type="match status" value="1"/>
</dbReference>
<dbReference type="EMBL" id="FOOE01000023">
    <property type="protein sequence ID" value="SFG05446.1"/>
    <property type="molecule type" value="Genomic_DNA"/>
</dbReference>
<organism evidence="1 2">
    <name type="scientific">Clostridium cadaveris</name>
    <dbReference type="NCBI Taxonomy" id="1529"/>
    <lineage>
        <taxon>Bacteria</taxon>
        <taxon>Bacillati</taxon>
        <taxon>Bacillota</taxon>
        <taxon>Clostridia</taxon>
        <taxon>Eubacteriales</taxon>
        <taxon>Clostridiaceae</taxon>
        <taxon>Clostridium</taxon>
    </lineage>
</organism>
<protein>
    <submittedName>
        <fullName evidence="1">Uncharacterized protein</fullName>
    </submittedName>
</protein>
<accession>A0A1I2NVF4</accession>
<sequence length="873" mass="94177">MSTQITSGYFGSSPQCYYILYAEQLWGSGTRRGIRVYAQIKVNGSGSSSYGYPLSIRMWAHNIDGNWMWCKGNEFWYGTDGIREYYQDFDIDVGTNSSTSIGVGFRVQRSDGGSSSWNGGGGSGYFTVGSTNTAPSLSGIISTSPSGTIAENTKVLSVTCPEASDNEGNLTGYRIQMAVNKSGNFFDVLNSNDKTRTVNVDISGYGEGTVFEFRADAHDSYGANSSGWITSYYITKNTLTPNTLNGGSNIEFNTDNVVFTFSGAKNTYTGTNSDVFTMSLSSNDITVYNQNVKTSPVTLSIYKNGTLPTGPYIKFSDLIAKFKGSSYKGSLTFVLTTSNAFGTSKTSSKTLSVNLQIAPNPATSQQISLVQSESTAYLTIGTTSNKYFIPDGSKVVRIKWNAGSGKLGEDIKYELYVAYGSGSWQKVADLTQGTNYYNHVIPKQTISQQFKYMIRTICSYNTSLYTDAVTTAQTLHFYNTPTLTVGTITRTSTTADVQVTVKSNSSIPNINTVGSWKCCSKGTTTVVSSGSLGQAQIVQVIKVISLTDAGTYDLSVTYKDDTGFSSNVSITISIGQNLPAFFVNKYGAGIGGVKAEAGKELNIQGSGNILNDLIVGRNTNIKGTITVGSSTTLNGAVSVGGTTTAKLVKTTGLEVSGVAAVTSDLNVGGVIKEKGYTVYHTGRKPTSEDVGAMGLQGELGDNKNLDNYRENGVWFQQYDSSARTGTNYPIARAGVLVVKSNPTKTLIFQSYRTYGPFDETYTRTYHTDYGWLPWKYEGSGTVEGDGYGLMRVGKLIFVSGWNTVFSGEESSKKVWYPTTFPTKTLAVTITQQWVQGCNGNGYDMVITALDNDGFWMNPAANTGRRVLWMAVGH</sequence>
<dbReference type="Proteomes" id="UP000182135">
    <property type="component" value="Unassembled WGS sequence"/>
</dbReference>
<keyword evidence="2" id="KW-1185">Reference proteome</keyword>
<dbReference type="CDD" id="cd19958">
    <property type="entry name" value="pyocin_knob"/>
    <property type="match status" value="1"/>
</dbReference>
<dbReference type="OrthoDB" id="9810174at2"/>
<gene>
    <name evidence="1" type="ORF">SAMN04487885_12328</name>
</gene>